<dbReference type="AlphaFoldDB" id="A0A2A6C622"/>
<evidence type="ECO:0000313" key="1">
    <source>
        <dbReference type="EnsemblMetazoa" id="PPA08692.1"/>
    </source>
</evidence>
<accession>A0A2A6C622</accession>
<reference evidence="2" key="1">
    <citation type="journal article" date="2008" name="Nat. Genet.">
        <title>The Pristionchus pacificus genome provides a unique perspective on nematode lifestyle and parasitism.</title>
        <authorList>
            <person name="Dieterich C."/>
            <person name="Clifton S.W."/>
            <person name="Schuster L.N."/>
            <person name="Chinwalla A."/>
            <person name="Delehaunty K."/>
            <person name="Dinkelacker I."/>
            <person name="Fulton L."/>
            <person name="Fulton R."/>
            <person name="Godfrey J."/>
            <person name="Minx P."/>
            <person name="Mitreva M."/>
            <person name="Roeseler W."/>
            <person name="Tian H."/>
            <person name="Witte H."/>
            <person name="Yang S.P."/>
            <person name="Wilson R.K."/>
            <person name="Sommer R.J."/>
        </authorList>
    </citation>
    <scope>NUCLEOTIDE SEQUENCE [LARGE SCALE GENOMIC DNA]</scope>
    <source>
        <strain evidence="2">PS312</strain>
    </source>
</reference>
<reference evidence="1" key="2">
    <citation type="submission" date="2022-06" db="UniProtKB">
        <authorList>
            <consortium name="EnsemblMetazoa"/>
        </authorList>
    </citation>
    <scope>IDENTIFICATION</scope>
    <source>
        <strain evidence="1">PS312</strain>
    </source>
</reference>
<name>A0A2A6C622_PRIPA</name>
<organism evidence="1 2">
    <name type="scientific">Pristionchus pacificus</name>
    <name type="common">Parasitic nematode worm</name>
    <dbReference type="NCBI Taxonomy" id="54126"/>
    <lineage>
        <taxon>Eukaryota</taxon>
        <taxon>Metazoa</taxon>
        <taxon>Ecdysozoa</taxon>
        <taxon>Nematoda</taxon>
        <taxon>Chromadorea</taxon>
        <taxon>Rhabditida</taxon>
        <taxon>Rhabditina</taxon>
        <taxon>Diplogasteromorpha</taxon>
        <taxon>Diplogasteroidea</taxon>
        <taxon>Neodiplogasteridae</taxon>
        <taxon>Pristionchus</taxon>
    </lineage>
</organism>
<evidence type="ECO:0000313" key="2">
    <source>
        <dbReference type="Proteomes" id="UP000005239"/>
    </source>
</evidence>
<dbReference type="Proteomes" id="UP000005239">
    <property type="component" value="Unassembled WGS sequence"/>
</dbReference>
<keyword evidence="2" id="KW-1185">Reference proteome</keyword>
<accession>A0A8R1YCX3</accession>
<proteinExistence type="predicted"/>
<protein>
    <submittedName>
        <fullName evidence="1">Uncharacterized protein</fullName>
    </submittedName>
</protein>
<dbReference type="EnsemblMetazoa" id="PPA08692.1">
    <property type="protein sequence ID" value="PPA08692.1"/>
    <property type="gene ID" value="WBGene00098246"/>
</dbReference>
<gene>
    <name evidence="1" type="primary">WBGene00098246</name>
</gene>
<sequence>MRLALFLLIALTVGASAKEHDACYRKKTGQKPCDDQFDNCAMASSRGTWCVPVMKLFVALVRTFGGISYKGMW</sequence>